<dbReference type="SUPFAM" id="SSF55331">
    <property type="entry name" value="Tautomerase/MIF"/>
    <property type="match status" value="1"/>
</dbReference>
<dbReference type="Pfam" id="PF14552">
    <property type="entry name" value="Tautomerase_2"/>
    <property type="match status" value="1"/>
</dbReference>
<gene>
    <name evidence="1" type="ORF">ABW02_08220</name>
</gene>
<dbReference type="GeneID" id="56348754"/>
<dbReference type="Proteomes" id="UP000036045">
    <property type="component" value="Unassembled WGS sequence"/>
</dbReference>
<evidence type="ECO:0000313" key="2">
    <source>
        <dbReference type="Proteomes" id="UP000036045"/>
    </source>
</evidence>
<dbReference type="Gene3D" id="3.30.429.10">
    <property type="entry name" value="Macrophage Migration Inhibitory Factor"/>
    <property type="match status" value="1"/>
</dbReference>
<name>A0A0J1IM33_NIACI</name>
<keyword evidence="2" id="KW-1185">Reference proteome</keyword>
<proteinExistence type="predicted"/>
<dbReference type="EMBL" id="LDPH01000006">
    <property type="protein sequence ID" value="KLV26953.1"/>
    <property type="molecule type" value="Genomic_DNA"/>
</dbReference>
<dbReference type="OrthoDB" id="9804765at2"/>
<organism evidence="1 2">
    <name type="scientific">Niallia circulans</name>
    <name type="common">Bacillus circulans</name>
    <dbReference type="NCBI Taxonomy" id="1397"/>
    <lineage>
        <taxon>Bacteria</taxon>
        <taxon>Bacillati</taxon>
        <taxon>Bacillota</taxon>
        <taxon>Bacilli</taxon>
        <taxon>Bacillales</taxon>
        <taxon>Bacillaceae</taxon>
        <taxon>Niallia</taxon>
    </lineage>
</organism>
<reference evidence="1 2" key="1">
    <citation type="submission" date="2015-05" db="EMBL/GenBank/DDBJ databases">
        <title>Whole genome sequence and identification of bacterial endophytes from Costus igneus.</title>
        <authorList>
            <person name="Lee Y.P."/>
            <person name="Gan H.M."/>
            <person name="Eng W."/>
            <person name="Wheatley M.S."/>
            <person name="Caraballo A."/>
            <person name="Polter S."/>
            <person name="Savka M.A."/>
            <person name="Hudson A.O."/>
        </authorList>
    </citation>
    <scope>NUCLEOTIDE SEQUENCE [LARGE SCALE GENOMIC DNA]</scope>
    <source>
        <strain evidence="1 2">RIT379</strain>
    </source>
</reference>
<accession>A0A0J1IM33</accession>
<dbReference type="InterPro" id="IPR014347">
    <property type="entry name" value="Tautomerase/MIF_sf"/>
</dbReference>
<dbReference type="PATRIC" id="fig|1397.4.peg.4814"/>
<protein>
    <submittedName>
        <fullName evidence="1">Tautomerase</fullName>
    </submittedName>
</protein>
<comment type="caution">
    <text evidence="1">The sequence shown here is derived from an EMBL/GenBank/DDBJ whole genome shotgun (WGS) entry which is preliminary data.</text>
</comment>
<dbReference type="AlphaFoldDB" id="A0A0J1IM33"/>
<sequence length="129" mass="15176">MPLIKLDMLEGRTENEIRQILDVTHDVMVRNFQVPERDRYQIVSQHKPYEMIIQDTGLGFERSEKMLVFTITSRERKQEHKQKFYQELTEELEAKCGIAPNDVMVSFMINGDDDWSFGFGEAQFLTGKL</sequence>
<dbReference type="PANTHER" id="PTHR38460">
    <property type="entry name" value="TAUTOMERASE YOLI-RELATED"/>
    <property type="match status" value="1"/>
</dbReference>
<evidence type="ECO:0000313" key="1">
    <source>
        <dbReference type="EMBL" id="KLV26953.1"/>
    </source>
</evidence>
<dbReference type="PANTHER" id="PTHR38460:SF1">
    <property type="entry name" value="TAUTOMERASE YOLI-RELATED"/>
    <property type="match status" value="1"/>
</dbReference>
<dbReference type="RefSeq" id="WP_047941485.1">
    <property type="nucleotide sequence ID" value="NZ_CP053989.1"/>
</dbReference>
<dbReference type="InterPro" id="IPR037479">
    <property type="entry name" value="Tauto_MSAD"/>
</dbReference>